<dbReference type="KEGG" id="tnl:113492319"/>
<dbReference type="Proteomes" id="UP000322000">
    <property type="component" value="Chromosome 3"/>
</dbReference>
<organism evidence="5 6">
    <name type="scientific">Trichoplusia ni</name>
    <name type="common">Cabbage looper</name>
    <dbReference type="NCBI Taxonomy" id="7111"/>
    <lineage>
        <taxon>Eukaryota</taxon>
        <taxon>Metazoa</taxon>
        <taxon>Ecdysozoa</taxon>
        <taxon>Arthropoda</taxon>
        <taxon>Hexapoda</taxon>
        <taxon>Insecta</taxon>
        <taxon>Pterygota</taxon>
        <taxon>Neoptera</taxon>
        <taxon>Endopterygota</taxon>
        <taxon>Lepidoptera</taxon>
        <taxon>Glossata</taxon>
        <taxon>Ditrysia</taxon>
        <taxon>Noctuoidea</taxon>
        <taxon>Noctuidae</taxon>
        <taxon>Plusiinae</taxon>
        <taxon>Trichoplusia</taxon>
    </lineage>
</organism>
<dbReference type="OrthoDB" id="10069248at2759"/>
<evidence type="ECO:0000259" key="4">
    <source>
        <dbReference type="PROSITE" id="PS51800"/>
    </source>
</evidence>
<keyword evidence="1" id="KW-0479">Metal-binding</keyword>
<dbReference type="SUPFAM" id="SSF57667">
    <property type="entry name" value="beta-beta-alpha zinc fingers"/>
    <property type="match status" value="1"/>
</dbReference>
<dbReference type="InterPro" id="IPR051591">
    <property type="entry name" value="UPF0224_FAM112_RNA_Proc"/>
</dbReference>
<proteinExistence type="predicted"/>
<evidence type="ECO:0000313" key="6">
    <source>
        <dbReference type="RefSeq" id="XP_026725568.1"/>
    </source>
</evidence>
<keyword evidence="5" id="KW-1185">Reference proteome</keyword>
<dbReference type="GO" id="GO:0008270">
    <property type="term" value="F:zinc ion binding"/>
    <property type="evidence" value="ECO:0007669"/>
    <property type="project" value="UniProtKB-KW"/>
</dbReference>
<evidence type="ECO:0000313" key="5">
    <source>
        <dbReference type="Proteomes" id="UP000322000"/>
    </source>
</evidence>
<feature type="domain" description="CHHC U11-48K-type" evidence="4">
    <location>
        <begin position="37"/>
        <end position="64"/>
    </location>
</feature>
<evidence type="ECO:0000256" key="2">
    <source>
        <dbReference type="ARBA" id="ARBA00022771"/>
    </source>
</evidence>
<evidence type="ECO:0000313" key="7">
    <source>
        <dbReference type="RefSeq" id="XP_026725569.1"/>
    </source>
</evidence>
<feature type="domain" description="CHHC U11-48K-type" evidence="4">
    <location>
        <begin position="7"/>
        <end position="34"/>
    </location>
</feature>
<dbReference type="RefSeq" id="XP_026725568.1">
    <property type="nucleotide sequence ID" value="XM_026869767.1"/>
</dbReference>
<accession>A0A7E5VBB1</accession>
<dbReference type="PANTHER" id="PTHR21402:SF5">
    <property type="entry name" value="GAMETOCYTE SPECIFIC FACTOR 1"/>
    <property type="match status" value="1"/>
</dbReference>
<reference evidence="6 7" key="1">
    <citation type="submission" date="2025-04" db="UniProtKB">
        <authorList>
            <consortium name="RefSeq"/>
        </authorList>
    </citation>
    <scope>IDENTIFICATION</scope>
</reference>
<name>A0A7E5VBB1_TRINI</name>
<evidence type="ECO:0000256" key="1">
    <source>
        <dbReference type="ARBA" id="ARBA00022723"/>
    </source>
</evidence>
<evidence type="ECO:0000256" key="3">
    <source>
        <dbReference type="ARBA" id="ARBA00022833"/>
    </source>
</evidence>
<dbReference type="RefSeq" id="XP_026725569.1">
    <property type="nucleotide sequence ID" value="XM_026869768.1"/>
</dbReference>
<sequence>MINDDDYRTCPYNTSHRILVTRFPHHLIKCQKNNPPLIICPFNATHRYNQKEIKEHCLQCPDRKPFEYDYKAAKKITIGAMTAPKPILQKEYLPEQDRDYWDD</sequence>
<dbReference type="PROSITE" id="PS51800">
    <property type="entry name" value="ZF_CHHC_U11_48K"/>
    <property type="match status" value="2"/>
</dbReference>
<dbReference type="InterPro" id="IPR036236">
    <property type="entry name" value="Znf_C2H2_sf"/>
</dbReference>
<gene>
    <name evidence="6 7" type="primary">LOC113492319</name>
</gene>
<keyword evidence="2" id="KW-0863">Zinc-finger</keyword>
<dbReference type="AlphaFoldDB" id="A0A7E5VBB1"/>
<dbReference type="PANTHER" id="PTHR21402">
    <property type="entry name" value="GAMETOCYTE SPECIFIC FACTOR 1-RELATED"/>
    <property type="match status" value="1"/>
</dbReference>
<keyword evidence="3" id="KW-0862">Zinc</keyword>
<dbReference type="InterPro" id="IPR022776">
    <property type="entry name" value="TRM13/UPF0224_CHHC_Znf_dom"/>
</dbReference>
<dbReference type="Pfam" id="PF05253">
    <property type="entry name" value="zf-U11-48K"/>
    <property type="match status" value="2"/>
</dbReference>
<dbReference type="GeneID" id="113492319"/>
<protein>
    <submittedName>
        <fullName evidence="6 7">Gametocyte-specific factor 1-like</fullName>
    </submittedName>
</protein>